<dbReference type="AlphaFoldDB" id="A0A9D3PV49"/>
<gene>
    <name evidence="1" type="ORF">MATL_G00158540</name>
</gene>
<dbReference type="EMBL" id="JAFDVH010000013">
    <property type="protein sequence ID" value="KAG7465890.1"/>
    <property type="molecule type" value="Genomic_DNA"/>
</dbReference>
<evidence type="ECO:0000313" key="2">
    <source>
        <dbReference type="Proteomes" id="UP001046870"/>
    </source>
</evidence>
<protein>
    <submittedName>
        <fullName evidence="1">Uncharacterized protein</fullName>
    </submittedName>
</protein>
<evidence type="ECO:0000313" key="1">
    <source>
        <dbReference type="EMBL" id="KAG7465890.1"/>
    </source>
</evidence>
<comment type="caution">
    <text evidence="1">The sequence shown here is derived from an EMBL/GenBank/DDBJ whole genome shotgun (WGS) entry which is preliminary data.</text>
</comment>
<keyword evidence="2" id="KW-1185">Reference proteome</keyword>
<proteinExistence type="predicted"/>
<name>A0A9D3PV49_MEGAT</name>
<organism evidence="1 2">
    <name type="scientific">Megalops atlanticus</name>
    <name type="common">Tarpon</name>
    <name type="synonym">Clupea gigantea</name>
    <dbReference type="NCBI Taxonomy" id="7932"/>
    <lineage>
        <taxon>Eukaryota</taxon>
        <taxon>Metazoa</taxon>
        <taxon>Chordata</taxon>
        <taxon>Craniata</taxon>
        <taxon>Vertebrata</taxon>
        <taxon>Euteleostomi</taxon>
        <taxon>Actinopterygii</taxon>
        <taxon>Neopterygii</taxon>
        <taxon>Teleostei</taxon>
        <taxon>Elopiformes</taxon>
        <taxon>Megalopidae</taxon>
        <taxon>Megalops</taxon>
    </lineage>
</organism>
<accession>A0A9D3PV49</accession>
<dbReference type="Proteomes" id="UP001046870">
    <property type="component" value="Chromosome 13"/>
</dbReference>
<sequence length="87" mass="9901">MSGQTIEIQTVHFCIVLENCYLATLDEMYIQRAAVEESEASGWRKCFGSNSSQEKSGTEDVKEYFPPHRHLLIICTIPFSKPKEATM</sequence>
<reference evidence="1" key="1">
    <citation type="submission" date="2021-01" db="EMBL/GenBank/DDBJ databases">
        <authorList>
            <person name="Zahm M."/>
            <person name="Roques C."/>
            <person name="Cabau C."/>
            <person name="Klopp C."/>
            <person name="Donnadieu C."/>
            <person name="Jouanno E."/>
            <person name="Lampietro C."/>
            <person name="Louis A."/>
            <person name="Herpin A."/>
            <person name="Echchiki A."/>
            <person name="Berthelot C."/>
            <person name="Parey E."/>
            <person name="Roest-Crollius H."/>
            <person name="Braasch I."/>
            <person name="Postlethwait J."/>
            <person name="Bobe J."/>
            <person name="Montfort J."/>
            <person name="Bouchez O."/>
            <person name="Begum T."/>
            <person name="Mejri S."/>
            <person name="Adams A."/>
            <person name="Chen W.-J."/>
            <person name="Guiguen Y."/>
        </authorList>
    </citation>
    <scope>NUCLEOTIDE SEQUENCE</scope>
    <source>
        <strain evidence="1">YG-15Mar2019-1</strain>
        <tissue evidence="1">Brain</tissue>
    </source>
</reference>